<keyword evidence="10" id="KW-0862">Zinc</keyword>
<dbReference type="Pfam" id="PF07687">
    <property type="entry name" value="M20_dimer"/>
    <property type="match status" value="1"/>
</dbReference>
<dbReference type="PROSITE" id="PS00758">
    <property type="entry name" value="ARGE_DAPE_CPG2_1"/>
    <property type="match status" value="1"/>
</dbReference>
<proteinExistence type="inferred from homology"/>
<dbReference type="GO" id="GO:0019877">
    <property type="term" value="P:diaminopimelate biosynthetic process"/>
    <property type="evidence" value="ECO:0007669"/>
    <property type="project" value="UniProtKB-KW"/>
</dbReference>
<dbReference type="Pfam" id="PF01546">
    <property type="entry name" value="Peptidase_M20"/>
    <property type="match status" value="1"/>
</dbReference>
<comment type="caution">
    <text evidence="16">The sequence shown here is derived from an EMBL/GenBank/DDBJ whole genome shotgun (WGS) entry which is preliminary data.</text>
</comment>
<keyword evidence="13" id="KW-0170">Cobalt</keyword>
<dbReference type="RefSeq" id="WP_027829294.1">
    <property type="nucleotide sequence ID" value="NZ_AUEH01000051.1"/>
</dbReference>
<dbReference type="EMBL" id="AZFW01000070">
    <property type="protein sequence ID" value="KRM26609.1"/>
    <property type="molecule type" value="Genomic_DNA"/>
</dbReference>
<evidence type="ECO:0000313" key="17">
    <source>
        <dbReference type="Proteomes" id="UP000050949"/>
    </source>
</evidence>
<organism evidence="16 17">
    <name type="scientific">Schleiferilactobacillus harbinensis DSM 16991</name>
    <dbReference type="NCBI Taxonomy" id="1122147"/>
    <lineage>
        <taxon>Bacteria</taxon>
        <taxon>Bacillati</taxon>
        <taxon>Bacillota</taxon>
        <taxon>Bacilli</taxon>
        <taxon>Lactobacillales</taxon>
        <taxon>Lactobacillaceae</taxon>
        <taxon>Schleiferilactobacillus</taxon>
    </lineage>
</organism>
<keyword evidence="9" id="KW-0378">Hydrolase</keyword>
<dbReference type="Gene3D" id="3.30.70.360">
    <property type="match status" value="1"/>
</dbReference>
<evidence type="ECO:0000259" key="15">
    <source>
        <dbReference type="Pfam" id="PF07687"/>
    </source>
</evidence>
<reference evidence="16 17" key="1">
    <citation type="journal article" date="2015" name="Genome Announc.">
        <title>Expanding the biotechnology potential of lactobacilli through comparative genomics of 213 strains and associated genera.</title>
        <authorList>
            <person name="Sun Z."/>
            <person name="Harris H.M."/>
            <person name="McCann A."/>
            <person name="Guo C."/>
            <person name="Argimon S."/>
            <person name="Zhang W."/>
            <person name="Yang X."/>
            <person name="Jeffery I.B."/>
            <person name="Cooney J.C."/>
            <person name="Kagawa T.F."/>
            <person name="Liu W."/>
            <person name="Song Y."/>
            <person name="Salvetti E."/>
            <person name="Wrobel A."/>
            <person name="Rasinkangas P."/>
            <person name="Parkhill J."/>
            <person name="Rea M.C."/>
            <person name="O'Sullivan O."/>
            <person name="Ritari J."/>
            <person name="Douillard F.P."/>
            <person name="Paul Ross R."/>
            <person name="Yang R."/>
            <person name="Briner A.E."/>
            <person name="Felis G.E."/>
            <person name="de Vos W.M."/>
            <person name="Barrangou R."/>
            <person name="Klaenhammer T.R."/>
            <person name="Caufield P.W."/>
            <person name="Cui Y."/>
            <person name="Zhang H."/>
            <person name="O'Toole P.W."/>
        </authorList>
    </citation>
    <scope>NUCLEOTIDE SEQUENCE [LARGE SCALE GENOMIC DNA]</scope>
    <source>
        <strain evidence="16 17">DSM 16991</strain>
    </source>
</reference>
<evidence type="ECO:0000256" key="10">
    <source>
        <dbReference type="ARBA" id="ARBA00022833"/>
    </source>
</evidence>
<dbReference type="EC" id="3.5.1.18" evidence="5"/>
<keyword evidence="11" id="KW-0220">Diaminopimelate biosynthesis</keyword>
<comment type="pathway">
    <text evidence="3">Amino-acid biosynthesis; L-lysine biosynthesis via DAP pathway; LL-2,6-diaminopimelate from (S)-tetrahydrodipicolinate (succinylase route): step 3/3.</text>
</comment>
<evidence type="ECO:0000313" key="16">
    <source>
        <dbReference type="EMBL" id="KRM26609.1"/>
    </source>
</evidence>
<dbReference type="SUPFAM" id="SSF53187">
    <property type="entry name" value="Zn-dependent exopeptidases"/>
    <property type="match status" value="1"/>
</dbReference>
<name>A0A0R1X9U3_9LACO</name>
<sequence>MSIINEDERIQILKDLVAIPSVNEHELQVANYLQQLLASHQIESKVLPVTGDRANLVAEIGHGQPVLAISGHMDVVDPGTKTDWDSDPFTLTERQGKLFGRGATDMKGGLAAMVIAMIELAAQGKPEKGTIRLMATMGEEVGELGSKHFLDAGYMKDVDALLIGEPSGWFVAHAHKGSMDIRFTSHGRAAHSSMPEQGFNAIDPLLQLLQDGNHLFREMNQQTNELLGPLTFNTTIIHGGQQVNSIPDKAIAEVNIRTIPESNNAEVTKELKRLVAIQKEDGAQIDMDVYMSQPSRAVQGDSKLADLVAELGKQASGKELKRGGIAPVTDASNLLAGKPQDFPFIIFGPGNNTPHQVNESVPKKMYLQFCDLYQQVFEHYLTD</sequence>
<dbReference type="InterPro" id="IPR011650">
    <property type="entry name" value="Peptidase_M20_dimer"/>
</dbReference>
<evidence type="ECO:0000256" key="12">
    <source>
        <dbReference type="ARBA" id="ARBA00023154"/>
    </source>
</evidence>
<dbReference type="InterPro" id="IPR036264">
    <property type="entry name" value="Bact_exopeptidase_dim_dom"/>
</dbReference>
<comment type="cofactor">
    <cofactor evidence="1">
        <name>Co(2+)</name>
        <dbReference type="ChEBI" id="CHEBI:48828"/>
    </cofactor>
</comment>
<dbReference type="NCBIfam" id="NF006365">
    <property type="entry name" value="PRK08588.1"/>
    <property type="match status" value="1"/>
</dbReference>
<dbReference type="GO" id="GO:0046872">
    <property type="term" value="F:metal ion binding"/>
    <property type="evidence" value="ECO:0007669"/>
    <property type="project" value="UniProtKB-KW"/>
</dbReference>
<evidence type="ECO:0000256" key="8">
    <source>
        <dbReference type="ARBA" id="ARBA00022723"/>
    </source>
</evidence>
<dbReference type="PROSITE" id="PS00759">
    <property type="entry name" value="ARGE_DAPE_CPG2_2"/>
    <property type="match status" value="1"/>
</dbReference>
<dbReference type="GO" id="GO:0009089">
    <property type="term" value="P:lysine biosynthetic process via diaminopimelate"/>
    <property type="evidence" value="ECO:0007669"/>
    <property type="project" value="UniProtKB-UniPathway"/>
</dbReference>
<protein>
    <recommendedName>
        <fullName evidence="6">Probable succinyl-diaminopimelate desuccinylase</fullName>
        <ecNumber evidence="5">3.5.1.18</ecNumber>
    </recommendedName>
</protein>
<evidence type="ECO:0000256" key="4">
    <source>
        <dbReference type="ARBA" id="ARBA00006247"/>
    </source>
</evidence>
<dbReference type="InterPro" id="IPR050072">
    <property type="entry name" value="Peptidase_M20A"/>
</dbReference>
<evidence type="ECO:0000256" key="11">
    <source>
        <dbReference type="ARBA" id="ARBA00022915"/>
    </source>
</evidence>
<evidence type="ECO:0000256" key="9">
    <source>
        <dbReference type="ARBA" id="ARBA00022801"/>
    </source>
</evidence>
<dbReference type="PANTHER" id="PTHR43808:SF8">
    <property type="entry name" value="PEPTIDASE M20 DIMERISATION DOMAIN-CONTAINING PROTEIN"/>
    <property type="match status" value="1"/>
</dbReference>
<evidence type="ECO:0000256" key="1">
    <source>
        <dbReference type="ARBA" id="ARBA00001941"/>
    </source>
</evidence>
<evidence type="ECO:0000256" key="3">
    <source>
        <dbReference type="ARBA" id="ARBA00005130"/>
    </source>
</evidence>
<keyword evidence="7" id="KW-0028">Amino-acid biosynthesis</keyword>
<dbReference type="Gene3D" id="3.40.630.10">
    <property type="entry name" value="Zn peptidases"/>
    <property type="match status" value="1"/>
</dbReference>
<dbReference type="SUPFAM" id="SSF55031">
    <property type="entry name" value="Bacterial exopeptidase dimerisation domain"/>
    <property type="match status" value="1"/>
</dbReference>
<comment type="cofactor">
    <cofactor evidence="2">
        <name>Zn(2+)</name>
        <dbReference type="ChEBI" id="CHEBI:29105"/>
    </cofactor>
</comment>
<dbReference type="NCBIfam" id="TIGR01910">
    <property type="entry name" value="DapE-ArgE"/>
    <property type="match status" value="1"/>
</dbReference>
<comment type="similarity">
    <text evidence="4">Belongs to the peptidase M20A family.</text>
</comment>
<dbReference type="OrthoDB" id="9792335at2"/>
<evidence type="ECO:0000256" key="6">
    <source>
        <dbReference type="ARBA" id="ARBA00016853"/>
    </source>
</evidence>
<dbReference type="InterPro" id="IPR001261">
    <property type="entry name" value="ArgE/DapE_CS"/>
</dbReference>
<dbReference type="InterPro" id="IPR002933">
    <property type="entry name" value="Peptidase_M20"/>
</dbReference>
<keyword evidence="12" id="KW-0457">Lysine biosynthesis</keyword>
<feature type="domain" description="Peptidase M20 dimerisation" evidence="15">
    <location>
        <begin position="174"/>
        <end position="276"/>
    </location>
</feature>
<dbReference type="UniPathway" id="UPA00034">
    <property type="reaction ID" value="UER00021"/>
</dbReference>
<dbReference type="PATRIC" id="fig|1122147.4.peg.3068"/>
<keyword evidence="8" id="KW-0479">Metal-binding</keyword>
<evidence type="ECO:0000256" key="2">
    <source>
        <dbReference type="ARBA" id="ARBA00001947"/>
    </source>
</evidence>
<dbReference type="CDD" id="cd08659">
    <property type="entry name" value="M20_ArgE_DapE-like"/>
    <property type="match status" value="1"/>
</dbReference>
<gene>
    <name evidence="16" type="ORF">FC91_GL002979</name>
</gene>
<dbReference type="InterPro" id="IPR010182">
    <property type="entry name" value="ArgE/DapE"/>
</dbReference>
<dbReference type="AlphaFoldDB" id="A0A0R1X9U3"/>
<evidence type="ECO:0000256" key="13">
    <source>
        <dbReference type="ARBA" id="ARBA00023285"/>
    </source>
</evidence>
<dbReference type="eggNOG" id="COG0624">
    <property type="taxonomic scope" value="Bacteria"/>
</dbReference>
<evidence type="ECO:0000256" key="14">
    <source>
        <dbReference type="ARBA" id="ARBA00051301"/>
    </source>
</evidence>
<dbReference type="GO" id="GO:0009014">
    <property type="term" value="F:succinyl-diaminopimelate desuccinylase activity"/>
    <property type="evidence" value="ECO:0007669"/>
    <property type="project" value="UniProtKB-EC"/>
</dbReference>
<evidence type="ECO:0000256" key="5">
    <source>
        <dbReference type="ARBA" id="ARBA00011921"/>
    </source>
</evidence>
<dbReference type="PANTHER" id="PTHR43808">
    <property type="entry name" value="ACETYLORNITHINE DEACETYLASE"/>
    <property type="match status" value="1"/>
</dbReference>
<evidence type="ECO:0000256" key="7">
    <source>
        <dbReference type="ARBA" id="ARBA00022605"/>
    </source>
</evidence>
<dbReference type="Proteomes" id="UP000050949">
    <property type="component" value="Unassembled WGS sequence"/>
</dbReference>
<comment type="catalytic activity">
    <reaction evidence="14">
        <text>N-succinyl-(2S,6S)-2,6-diaminopimelate + H2O = (2S,6S)-2,6-diaminopimelate + succinate</text>
        <dbReference type="Rhea" id="RHEA:22608"/>
        <dbReference type="ChEBI" id="CHEBI:15377"/>
        <dbReference type="ChEBI" id="CHEBI:30031"/>
        <dbReference type="ChEBI" id="CHEBI:57609"/>
        <dbReference type="ChEBI" id="CHEBI:58087"/>
        <dbReference type="EC" id="3.5.1.18"/>
    </reaction>
</comment>
<accession>A0A0R1X9U3</accession>